<dbReference type="PANTHER" id="PTHR12599">
    <property type="entry name" value="PTERIN-4-ALPHA-CARBINOLAMINE DEHYDRATASE"/>
    <property type="match status" value="1"/>
</dbReference>
<comment type="similarity">
    <text evidence="2 4">Belongs to the pterin-4-alpha-carbinolamine dehydratase family.</text>
</comment>
<gene>
    <name evidence="5" type="ORF">JW498_13740</name>
</gene>
<dbReference type="Gene3D" id="3.30.1360.20">
    <property type="entry name" value="Transcriptional coactivator/pterin dehydratase"/>
    <property type="match status" value="1"/>
</dbReference>
<evidence type="ECO:0000256" key="4">
    <source>
        <dbReference type="HAMAP-Rule" id="MF_00434"/>
    </source>
</evidence>
<comment type="caution">
    <text evidence="5">The sequence shown here is derived from an EMBL/GenBank/DDBJ whole genome shotgun (WGS) entry which is preliminary data.</text>
</comment>
<evidence type="ECO:0000256" key="2">
    <source>
        <dbReference type="ARBA" id="ARBA00006472"/>
    </source>
</evidence>
<dbReference type="GO" id="GO:0008124">
    <property type="term" value="F:4-alpha-hydroxytetrahydrobiopterin dehydratase activity"/>
    <property type="evidence" value="ECO:0007669"/>
    <property type="project" value="UniProtKB-EC"/>
</dbReference>
<dbReference type="InterPro" id="IPR036428">
    <property type="entry name" value="PCD_sf"/>
</dbReference>
<protein>
    <recommendedName>
        <fullName evidence="4">Putative pterin-4-alpha-carbinolamine dehydratase</fullName>
        <shortName evidence="4">PHS</shortName>
        <ecNumber evidence="4">4.2.1.96</ecNumber>
    </recommendedName>
    <alternativeName>
        <fullName evidence="4">4-alpha-hydroxy-tetrahydropterin dehydratase</fullName>
    </alternativeName>
    <alternativeName>
        <fullName evidence="4">Pterin carbinolamine dehydratase</fullName>
        <shortName evidence="4">PCD</shortName>
    </alternativeName>
</protein>
<dbReference type="EC" id="4.2.1.96" evidence="4"/>
<accession>A0ABS2WA22</accession>
<dbReference type="RefSeq" id="WP_205211323.1">
    <property type="nucleotide sequence ID" value="NZ_JAFFZO010000025.1"/>
</dbReference>
<dbReference type="NCBIfam" id="NF002019">
    <property type="entry name" value="PRK00823.1-4"/>
    <property type="match status" value="1"/>
</dbReference>
<dbReference type="EMBL" id="JAFFZP010000022">
    <property type="protein sequence ID" value="MBN0988431.1"/>
    <property type="molecule type" value="Genomic_DNA"/>
</dbReference>
<evidence type="ECO:0000313" key="5">
    <source>
        <dbReference type="EMBL" id="MBN0988431.1"/>
    </source>
</evidence>
<evidence type="ECO:0000256" key="3">
    <source>
        <dbReference type="ARBA" id="ARBA00023239"/>
    </source>
</evidence>
<dbReference type="CDD" id="cd00913">
    <property type="entry name" value="PCD_DCoH_subfamily_a"/>
    <property type="match status" value="1"/>
</dbReference>
<dbReference type="PANTHER" id="PTHR12599:SF0">
    <property type="entry name" value="PTERIN-4-ALPHA-CARBINOLAMINE DEHYDRATASE"/>
    <property type="match status" value="1"/>
</dbReference>
<organism evidence="5 6">
    <name type="scientific">Amphritea pacifica</name>
    <dbReference type="NCBI Taxonomy" id="2811233"/>
    <lineage>
        <taxon>Bacteria</taxon>
        <taxon>Pseudomonadati</taxon>
        <taxon>Pseudomonadota</taxon>
        <taxon>Gammaproteobacteria</taxon>
        <taxon>Oceanospirillales</taxon>
        <taxon>Oceanospirillaceae</taxon>
        <taxon>Amphritea</taxon>
    </lineage>
</organism>
<keyword evidence="3 4" id="KW-0456">Lyase</keyword>
<dbReference type="Pfam" id="PF01329">
    <property type="entry name" value="Pterin_4a"/>
    <property type="match status" value="1"/>
</dbReference>
<sequence length="113" mass="12711">MAEDLLKQRRCVPCDSTTPALTPQAAEQQLKRLASGWSCNEVGTEICKKFLFKDFYHTMAFVNALAWIAHQEDHHPDLEVGYNRCVVRFSTHAIGGLSINDFICAAKIDDLNI</sequence>
<dbReference type="InterPro" id="IPR001533">
    <property type="entry name" value="Pterin_deHydtase"/>
</dbReference>
<keyword evidence="6" id="KW-1185">Reference proteome</keyword>
<comment type="catalytic activity">
    <reaction evidence="1 4">
        <text>(4aS,6R)-4a-hydroxy-L-erythro-5,6,7,8-tetrahydrobiopterin = (6R)-L-erythro-6,7-dihydrobiopterin + H2O</text>
        <dbReference type="Rhea" id="RHEA:11920"/>
        <dbReference type="ChEBI" id="CHEBI:15377"/>
        <dbReference type="ChEBI" id="CHEBI:15642"/>
        <dbReference type="ChEBI" id="CHEBI:43120"/>
        <dbReference type="EC" id="4.2.1.96"/>
    </reaction>
</comment>
<proteinExistence type="inferred from homology"/>
<dbReference type="HAMAP" id="MF_00434">
    <property type="entry name" value="Pterin_4_alpha"/>
    <property type="match status" value="1"/>
</dbReference>
<dbReference type="Proteomes" id="UP000760472">
    <property type="component" value="Unassembled WGS sequence"/>
</dbReference>
<reference evidence="5 6" key="1">
    <citation type="submission" date="2021-02" db="EMBL/GenBank/DDBJ databases">
        <title>A novel species of genus Amphritea isolated from a fishpond in China.</title>
        <authorList>
            <person name="Lu H."/>
        </authorList>
    </citation>
    <scope>NUCLEOTIDE SEQUENCE [LARGE SCALE GENOMIC DNA]</scope>
    <source>
        <strain evidence="5 6">RP18W</strain>
    </source>
</reference>
<name>A0ABS2WA22_9GAMM</name>
<evidence type="ECO:0000313" key="6">
    <source>
        <dbReference type="Proteomes" id="UP000760472"/>
    </source>
</evidence>
<evidence type="ECO:0000256" key="1">
    <source>
        <dbReference type="ARBA" id="ARBA00001554"/>
    </source>
</evidence>
<dbReference type="SUPFAM" id="SSF55248">
    <property type="entry name" value="PCD-like"/>
    <property type="match status" value="1"/>
</dbReference>